<dbReference type="InterPro" id="IPR049704">
    <property type="entry name" value="Aminotrans_3_PPA_site"/>
</dbReference>
<reference evidence="7 8" key="1">
    <citation type="submission" date="2014-11" db="EMBL/GenBank/DDBJ databases">
        <title>Genomics and ecophysiology of heterotrophic nitrogen fixing bacteria isolated from estuarine surface water.</title>
        <authorList>
            <person name="Bentzon-Tilia M."/>
            <person name="Severin I."/>
            <person name="Hansen L.H."/>
            <person name="Riemann L."/>
        </authorList>
    </citation>
    <scope>NUCLEOTIDE SEQUENCE [LARGE SCALE GENOMIC DNA]</scope>
    <source>
        <strain evidence="7 8">BAL398</strain>
    </source>
</reference>
<keyword evidence="3 7" id="KW-0032">Aminotransferase</keyword>
<dbReference type="PIRSF" id="PIRSF000521">
    <property type="entry name" value="Transaminase_4ab_Lys_Orn"/>
    <property type="match status" value="1"/>
</dbReference>
<keyword evidence="5 6" id="KW-0663">Pyridoxal phosphate</keyword>
<dbReference type="NCBIfam" id="NF005682">
    <property type="entry name" value="PRK07480.1"/>
    <property type="match status" value="1"/>
</dbReference>
<dbReference type="GO" id="GO:0009102">
    <property type="term" value="P:biotin biosynthetic process"/>
    <property type="evidence" value="ECO:0007669"/>
    <property type="project" value="TreeGrafter"/>
</dbReference>
<dbReference type="Pfam" id="PF00202">
    <property type="entry name" value="Aminotran_3"/>
    <property type="match status" value="1"/>
</dbReference>
<comment type="caution">
    <text evidence="7">The sequence shown here is derived from an EMBL/GenBank/DDBJ whole genome shotgun (WGS) entry which is preliminary data.</text>
</comment>
<dbReference type="AlphaFoldDB" id="A0A0D7E0S0"/>
<keyword evidence="4 7" id="KW-0808">Transferase</keyword>
<dbReference type="PANTHER" id="PTHR42684">
    <property type="entry name" value="ADENOSYLMETHIONINE-8-AMINO-7-OXONONANOATE AMINOTRANSFERASE"/>
    <property type="match status" value="1"/>
</dbReference>
<dbReference type="GO" id="GO:0004015">
    <property type="term" value="F:adenosylmethionine-8-amino-7-oxononanoate transaminase activity"/>
    <property type="evidence" value="ECO:0007669"/>
    <property type="project" value="TreeGrafter"/>
</dbReference>
<dbReference type="RefSeq" id="WP_044417924.1">
    <property type="nucleotide sequence ID" value="NZ_JXXE01000696.1"/>
</dbReference>
<name>A0A0D7E0S0_RHOPL</name>
<dbReference type="OrthoDB" id="9801834at2"/>
<accession>A0A0D7E0S0</accession>
<evidence type="ECO:0000256" key="3">
    <source>
        <dbReference type="ARBA" id="ARBA00022576"/>
    </source>
</evidence>
<gene>
    <name evidence="7" type="ORF">OO17_27315</name>
</gene>
<comment type="cofactor">
    <cofactor evidence="1">
        <name>pyridoxal 5'-phosphate</name>
        <dbReference type="ChEBI" id="CHEBI:597326"/>
    </cofactor>
</comment>
<dbReference type="FunFam" id="3.40.640.10:FF:000014">
    <property type="entry name" value="Adenosylmethionine-8-amino-7-oxononanoate aminotransferase, probable"/>
    <property type="match status" value="1"/>
</dbReference>
<evidence type="ECO:0000256" key="6">
    <source>
        <dbReference type="RuleBase" id="RU003560"/>
    </source>
</evidence>
<proteinExistence type="inferred from homology"/>
<evidence type="ECO:0000313" key="7">
    <source>
        <dbReference type="EMBL" id="KIZ34116.1"/>
    </source>
</evidence>
<dbReference type="InterPro" id="IPR015421">
    <property type="entry name" value="PyrdxlP-dep_Trfase_major"/>
</dbReference>
<dbReference type="GO" id="GO:0030170">
    <property type="term" value="F:pyridoxal phosphate binding"/>
    <property type="evidence" value="ECO:0007669"/>
    <property type="project" value="InterPro"/>
</dbReference>
<evidence type="ECO:0000256" key="2">
    <source>
        <dbReference type="ARBA" id="ARBA00008954"/>
    </source>
</evidence>
<dbReference type="InterPro" id="IPR005814">
    <property type="entry name" value="Aminotrans_3"/>
</dbReference>
<dbReference type="Proteomes" id="UP000032515">
    <property type="component" value="Unassembled WGS sequence"/>
</dbReference>
<evidence type="ECO:0000313" key="8">
    <source>
        <dbReference type="Proteomes" id="UP000032515"/>
    </source>
</evidence>
<protein>
    <submittedName>
        <fullName evidence="7">Aminotransferase</fullName>
    </submittedName>
</protein>
<dbReference type="InterPro" id="IPR015422">
    <property type="entry name" value="PyrdxlP-dep_Trfase_small"/>
</dbReference>
<dbReference type="PATRIC" id="fig|1076.23.peg.2051"/>
<dbReference type="Gene3D" id="3.40.640.10">
    <property type="entry name" value="Type I PLP-dependent aspartate aminotransferase-like (Major domain)"/>
    <property type="match status" value="1"/>
</dbReference>
<comment type="similarity">
    <text evidence="2 6">Belongs to the class-III pyridoxal-phosphate-dependent aminotransferase family.</text>
</comment>
<dbReference type="PROSITE" id="PS00600">
    <property type="entry name" value="AA_TRANSFER_CLASS_3"/>
    <property type="match status" value="1"/>
</dbReference>
<dbReference type="PANTHER" id="PTHR42684:SF3">
    <property type="entry name" value="ADENOSYLMETHIONINE-8-AMINO-7-OXONONANOATE AMINOTRANSFERASE"/>
    <property type="match status" value="1"/>
</dbReference>
<evidence type="ECO:0000256" key="5">
    <source>
        <dbReference type="ARBA" id="ARBA00022898"/>
    </source>
</evidence>
<sequence length="463" mass="50274">MNETQATKELGDLDVKHLFHPYTNPRKHEQTGPIVIERGEGVFVYDTNGQQYLEGLAGLWSVAVGFGEKRLVEAATKQMQMLPFYHLFAHKSHTPGIKLAEKLSEMAPGTLNHVLFSNSGSEANDSVIKLVWFYNNALGRPKKKRFLARKNGYHGINVASGSLTGIPSNHNAFDLPQIPVTHLECPHYYRFGKDGETEQQFTDRLIKELEDTIEAEGADTIAAFIGEPVMGAGGVIVPPVGYWPRVQAVCRKHNILLVLDEVITGFGRLGTTFAAELFGVEPDMLVVSKQITSSYQPLAAVIFSEQIYQAVADKAGALGTFAHGLTAGGHPVATAVALENLAIIEERGLVANAKEVGAYMRGKLAGFASHPMVGEVRGEGLMAAVEMVADKATKRKFDPVGKVGGYLAERGHAHGLIVRNLGDSIAFCPPMIITKAEVDMMISKFSKALDETYDWAKSEGLVS</sequence>
<dbReference type="GO" id="GO:0009448">
    <property type="term" value="P:gamma-aminobutyric acid metabolic process"/>
    <property type="evidence" value="ECO:0007669"/>
    <property type="project" value="TreeGrafter"/>
</dbReference>
<dbReference type="CDD" id="cd00610">
    <property type="entry name" value="OAT_like"/>
    <property type="match status" value="1"/>
</dbReference>
<dbReference type="SUPFAM" id="SSF53383">
    <property type="entry name" value="PLP-dependent transferases"/>
    <property type="match status" value="1"/>
</dbReference>
<evidence type="ECO:0000256" key="4">
    <source>
        <dbReference type="ARBA" id="ARBA00022679"/>
    </source>
</evidence>
<dbReference type="InterPro" id="IPR015424">
    <property type="entry name" value="PyrdxlP-dep_Trfase"/>
</dbReference>
<dbReference type="NCBIfam" id="NF004767">
    <property type="entry name" value="PRK06105.1"/>
    <property type="match status" value="1"/>
</dbReference>
<dbReference type="EMBL" id="JXXE01000696">
    <property type="protein sequence ID" value="KIZ34116.1"/>
    <property type="molecule type" value="Genomic_DNA"/>
</dbReference>
<organism evidence="7 8">
    <name type="scientific">Rhodopseudomonas palustris</name>
    <dbReference type="NCBI Taxonomy" id="1076"/>
    <lineage>
        <taxon>Bacteria</taxon>
        <taxon>Pseudomonadati</taxon>
        <taxon>Pseudomonadota</taxon>
        <taxon>Alphaproteobacteria</taxon>
        <taxon>Hyphomicrobiales</taxon>
        <taxon>Nitrobacteraceae</taxon>
        <taxon>Rhodopseudomonas</taxon>
    </lineage>
</organism>
<dbReference type="Gene3D" id="3.90.1150.10">
    <property type="entry name" value="Aspartate Aminotransferase, domain 1"/>
    <property type="match status" value="1"/>
</dbReference>
<evidence type="ECO:0000256" key="1">
    <source>
        <dbReference type="ARBA" id="ARBA00001933"/>
    </source>
</evidence>